<evidence type="ECO:0000256" key="1">
    <source>
        <dbReference type="SAM" id="Phobius"/>
    </source>
</evidence>
<keyword evidence="1" id="KW-1133">Transmembrane helix</keyword>
<feature type="domain" description="PDZ" evidence="2">
    <location>
        <begin position="248"/>
        <end position="303"/>
    </location>
</feature>
<keyword evidence="4" id="KW-1185">Reference proteome</keyword>
<gene>
    <name evidence="3" type="ORF">SAMN05518846_11949</name>
</gene>
<dbReference type="RefSeq" id="WP_092275213.1">
    <property type="nucleotide sequence ID" value="NZ_BJOE01000103.1"/>
</dbReference>
<protein>
    <recommendedName>
        <fullName evidence="2">PDZ domain-containing protein</fullName>
    </recommendedName>
</protein>
<organism evidence="3 4">
    <name type="scientific">Brevibacillus centrosporus</name>
    <dbReference type="NCBI Taxonomy" id="54910"/>
    <lineage>
        <taxon>Bacteria</taxon>
        <taxon>Bacillati</taxon>
        <taxon>Bacillota</taxon>
        <taxon>Bacilli</taxon>
        <taxon>Bacillales</taxon>
        <taxon>Paenibacillaceae</taxon>
        <taxon>Brevibacillus</taxon>
    </lineage>
</organism>
<evidence type="ECO:0000259" key="2">
    <source>
        <dbReference type="PROSITE" id="PS50106"/>
    </source>
</evidence>
<accession>A0A1I4C660</accession>
<keyword evidence="1" id="KW-0472">Membrane</keyword>
<dbReference type="Proteomes" id="UP000198915">
    <property type="component" value="Unassembled WGS sequence"/>
</dbReference>
<name>A0A1I4C660_9BACL</name>
<dbReference type="STRING" id="1884381.SAMN05518846_11949"/>
<dbReference type="InterPro" id="IPR001478">
    <property type="entry name" value="PDZ"/>
</dbReference>
<proteinExistence type="predicted"/>
<keyword evidence="1" id="KW-0812">Transmembrane</keyword>
<dbReference type="EMBL" id="FORT01000019">
    <property type="protein sequence ID" value="SFK75591.1"/>
    <property type="molecule type" value="Genomic_DNA"/>
</dbReference>
<dbReference type="PROSITE" id="PS50106">
    <property type="entry name" value="PDZ"/>
    <property type="match status" value="1"/>
</dbReference>
<dbReference type="AlphaFoldDB" id="A0A1I4C660"/>
<evidence type="ECO:0000313" key="4">
    <source>
        <dbReference type="Proteomes" id="UP000198915"/>
    </source>
</evidence>
<reference evidence="4" key="1">
    <citation type="submission" date="2016-10" db="EMBL/GenBank/DDBJ databases">
        <authorList>
            <person name="Varghese N."/>
            <person name="Submissions S."/>
        </authorList>
    </citation>
    <scope>NUCLEOTIDE SEQUENCE [LARGE SCALE GENOMIC DNA]</scope>
    <source>
        <strain evidence="4">OK042</strain>
    </source>
</reference>
<feature type="transmembrane region" description="Helical" evidence="1">
    <location>
        <begin position="51"/>
        <end position="71"/>
    </location>
</feature>
<sequence>MEHKVKLAMDAFQKESEEFQLSPLLRERILTSAKQVRSSQTNPPKRIKARLTLVATLLILFSTGFASIQLYQIRNSEGETIHEYQAAPPLSTERLAELQQMQGEWDKIQNMLEPGTAAAVYQVKQDGQGDFFYSENPLMITEINSLQSRTKGLLHFPERIAETYSFADASLRYEYEKDESLREVLERKARESKQELVIQPLKLLPSISHISAKYTDKTGNIVRINLLKKFWTGNSKLTVPGVHHVVEGVSIKGLEGLYIERVDPFGMPRKELEWMDGDWLLSINSTDESITKDQLMDIASEIR</sequence>
<evidence type="ECO:0000313" key="3">
    <source>
        <dbReference type="EMBL" id="SFK75591.1"/>
    </source>
</evidence>